<accession>A0AAF0IQS4</accession>
<comment type="subcellular location">
    <subcellularLocation>
        <location evidence="1">Mitochondrion</location>
    </subcellularLocation>
</comment>
<keyword evidence="3" id="KW-0496">Mitochondrion</keyword>
<dbReference type="AlphaFoldDB" id="A0AAF0IQS4"/>
<dbReference type="PANTHER" id="PTHR47677:SF1">
    <property type="entry name" value="CYTOCHROME C OXIDASE ASSEMBLY FACTOR 6"/>
    <property type="match status" value="1"/>
</dbReference>
<evidence type="ECO:0000256" key="5">
    <source>
        <dbReference type="SAM" id="MobiDB-lite"/>
    </source>
</evidence>
<keyword evidence="7" id="KW-1185">Reference proteome</keyword>
<evidence type="ECO:0000256" key="2">
    <source>
        <dbReference type="ARBA" id="ARBA00006425"/>
    </source>
</evidence>
<gene>
    <name evidence="6" type="ORF">MOBT1_000545</name>
</gene>
<evidence type="ECO:0000256" key="4">
    <source>
        <dbReference type="ARBA" id="ARBA00023157"/>
    </source>
</evidence>
<reference evidence="6" key="1">
    <citation type="submission" date="2023-03" db="EMBL/GenBank/DDBJ databases">
        <title>Mating type loci evolution in Malassezia.</title>
        <authorList>
            <person name="Coelho M.A."/>
        </authorList>
    </citation>
    <scope>NUCLEOTIDE SEQUENCE</scope>
    <source>
        <strain evidence="6">CBS 7876</strain>
    </source>
</reference>
<dbReference type="Gene3D" id="1.10.10.140">
    <property type="entry name" value="Cytochrome c oxidase, subunit VIb"/>
    <property type="match status" value="1"/>
</dbReference>
<name>A0AAF0IQS4_9BASI</name>
<feature type="compositionally biased region" description="Basic and acidic residues" evidence="5">
    <location>
        <begin position="55"/>
        <end position="72"/>
    </location>
</feature>
<evidence type="ECO:0000256" key="1">
    <source>
        <dbReference type="ARBA" id="ARBA00004173"/>
    </source>
</evidence>
<dbReference type="PANTHER" id="PTHR47677">
    <property type="entry name" value="CYTOCHROME C OXIDASE ASSEMBLY FACTOR 6"/>
    <property type="match status" value="1"/>
</dbReference>
<evidence type="ECO:0000313" key="7">
    <source>
        <dbReference type="Proteomes" id="UP001214603"/>
    </source>
</evidence>
<evidence type="ECO:0000313" key="6">
    <source>
        <dbReference type="EMBL" id="WFD01865.1"/>
    </source>
</evidence>
<keyword evidence="4" id="KW-1015">Disulfide bond</keyword>
<protein>
    <recommendedName>
        <fullName evidence="8">Cytochrome c oxidase assembly factor 6</fullName>
    </recommendedName>
</protein>
<proteinExistence type="inferred from homology"/>
<dbReference type="InterPro" id="IPR036549">
    <property type="entry name" value="CX6/COA6-like_sf"/>
</dbReference>
<dbReference type="Pfam" id="PF02297">
    <property type="entry name" value="COX6B"/>
    <property type="match status" value="1"/>
</dbReference>
<organism evidence="6 7">
    <name type="scientific">Malassezia obtusa</name>
    <dbReference type="NCBI Taxonomy" id="76774"/>
    <lineage>
        <taxon>Eukaryota</taxon>
        <taxon>Fungi</taxon>
        <taxon>Dikarya</taxon>
        <taxon>Basidiomycota</taxon>
        <taxon>Ustilaginomycotina</taxon>
        <taxon>Malasseziomycetes</taxon>
        <taxon>Malasseziales</taxon>
        <taxon>Malasseziaceae</taxon>
        <taxon>Malassezia</taxon>
    </lineage>
</organism>
<dbReference type="EMBL" id="CP119934">
    <property type="protein sequence ID" value="WFD01865.1"/>
    <property type="molecule type" value="Genomic_DNA"/>
</dbReference>
<evidence type="ECO:0000256" key="3">
    <source>
        <dbReference type="ARBA" id="ARBA00023128"/>
    </source>
</evidence>
<feature type="region of interest" description="Disordered" evidence="5">
    <location>
        <begin position="32"/>
        <end position="73"/>
    </location>
</feature>
<dbReference type="InterPro" id="IPR048280">
    <property type="entry name" value="COX6B-like"/>
</dbReference>
<comment type="similarity">
    <text evidence="2">Belongs to the cytochrome c oxidase subunit 6B family.</text>
</comment>
<sequence>MSQTGGVSRSSRQRCWESRDVYFECLSKHNIFAPPGTDMSGTPGPLGRGAFADPPRSEAERQQKAADERARDPCAPLRDVYESSCAKSWVRGMLIQIEYFNKRRVLDERQKQFYAEAEARVAAANKP</sequence>
<dbReference type="Proteomes" id="UP001214603">
    <property type="component" value="Chromosome 1"/>
</dbReference>
<evidence type="ECO:0008006" key="8">
    <source>
        <dbReference type="Google" id="ProtNLM"/>
    </source>
</evidence>
<dbReference type="GO" id="GO:0005739">
    <property type="term" value="C:mitochondrion"/>
    <property type="evidence" value="ECO:0007669"/>
    <property type="project" value="UniProtKB-SubCell"/>
</dbReference>
<dbReference type="InterPro" id="IPR048281">
    <property type="entry name" value="COA6_fun"/>
</dbReference>